<dbReference type="PANTHER" id="PTHR11039:SF65">
    <property type="entry name" value="NEBULIN"/>
    <property type="match status" value="1"/>
</dbReference>
<keyword evidence="1" id="KW-0677">Repeat</keyword>
<keyword evidence="4" id="KW-1185">Reference proteome</keyword>
<dbReference type="GO" id="GO:0051015">
    <property type="term" value="F:actin filament binding"/>
    <property type="evidence" value="ECO:0007669"/>
    <property type="project" value="InterPro"/>
</dbReference>
<dbReference type="GO" id="GO:0030018">
    <property type="term" value="C:Z disc"/>
    <property type="evidence" value="ECO:0007669"/>
    <property type="project" value="InterPro"/>
</dbReference>
<organism evidence="3 4">
    <name type="scientific">Eptatretus burgeri</name>
    <name type="common">Inshore hagfish</name>
    <dbReference type="NCBI Taxonomy" id="7764"/>
    <lineage>
        <taxon>Eukaryota</taxon>
        <taxon>Metazoa</taxon>
        <taxon>Chordata</taxon>
        <taxon>Craniata</taxon>
        <taxon>Vertebrata</taxon>
        <taxon>Cyclostomata</taxon>
        <taxon>Myxini</taxon>
        <taxon>Myxiniformes</taxon>
        <taxon>Myxinidae</taxon>
        <taxon>Eptatretinae</taxon>
        <taxon>Eptatretus</taxon>
    </lineage>
</organism>
<accession>A0A8C4R5C1</accession>
<evidence type="ECO:0000256" key="1">
    <source>
        <dbReference type="ARBA" id="ARBA00022737"/>
    </source>
</evidence>
<dbReference type="Proteomes" id="UP000694388">
    <property type="component" value="Unplaced"/>
</dbReference>
<keyword evidence="2" id="KW-0009">Actin-binding</keyword>
<dbReference type="GO" id="GO:0071691">
    <property type="term" value="P:cardiac muscle thin filament assembly"/>
    <property type="evidence" value="ECO:0007669"/>
    <property type="project" value="TreeGrafter"/>
</dbReference>
<reference evidence="3" key="1">
    <citation type="submission" date="2025-08" db="UniProtKB">
        <authorList>
            <consortium name="Ensembl"/>
        </authorList>
    </citation>
    <scope>IDENTIFICATION</scope>
</reference>
<dbReference type="InterPro" id="IPR055297">
    <property type="entry name" value="NEBU/NEBL"/>
</dbReference>
<dbReference type="InterPro" id="IPR000900">
    <property type="entry name" value="Nebulin_repeat"/>
</dbReference>
<dbReference type="Pfam" id="PF00880">
    <property type="entry name" value="Nebulin"/>
    <property type="match status" value="5"/>
</dbReference>
<dbReference type="PROSITE" id="PS51216">
    <property type="entry name" value="NEBULIN"/>
    <property type="match status" value="4"/>
</dbReference>
<evidence type="ECO:0008006" key="5">
    <source>
        <dbReference type="Google" id="ProtNLM"/>
    </source>
</evidence>
<evidence type="ECO:0000313" key="3">
    <source>
        <dbReference type="Ensembl" id="ENSEBUP00000025123.1"/>
    </source>
</evidence>
<dbReference type="PRINTS" id="PR00510">
    <property type="entry name" value="NEBULIN"/>
</dbReference>
<proteinExistence type="predicted"/>
<dbReference type="Ensembl" id="ENSEBUT00000025699.1">
    <property type="protein sequence ID" value="ENSEBUP00000025123.1"/>
    <property type="gene ID" value="ENSEBUG00000015496.1"/>
</dbReference>
<evidence type="ECO:0000256" key="2">
    <source>
        <dbReference type="ARBA" id="ARBA00023203"/>
    </source>
</evidence>
<dbReference type="InterPro" id="IPR013998">
    <property type="entry name" value="Nebulin-like"/>
</dbReference>
<protein>
    <recommendedName>
        <fullName evidence="5">NEBU</fullName>
    </recommendedName>
</protein>
<sequence length="229" mass="26907">MRLDAIPIKVAKASRDIASDYKYKQAFEKQKGHYVGYRNMHDDPRLVHAFQVSKMQNDRLYRHGFEKSKTKYHVSPEMLSVVQAKRCQSQLSDIEYRRIPHQWACLADMNDVMQARHAYNLQSDHIYKEDLDWIRGMGWIPVGSLDSEKCKRAAEILSEKQYRQPPEMFKFTSLPDAPDFLQAKQNAQNTSNWLYKEAWDKEKRTIHVMPDTLEIKLAKQNAQQISDVS</sequence>
<dbReference type="SMART" id="SM00227">
    <property type="entry name" value="NEBU"/>
    <property type="match status" value="7"/>
</dbReference>
<dbReference type="AlphaFoldDB" id="A0A8C4R5C1"/>
<evidence type="ECO:0000313" key="4">
    <source>
        <dbReference type="Proteomes" id="UP000694388"/>
    </source>
</evidence>
<dbReference type="GeneTree" id="ENSGT00940000154533"/>
<dbReference type="PANTHER" id="PTHR11039">
    <property type="entry name" value="NEBULIN"/>
    <property type="match status" value="1"/>
</dbReference>
<reference evidence="3" key="2">
    <citation type="submission" date="2025-09" db="UniProtKB">
        <authorList>
            <consortium name="Ensembl"/>
        </authorList>
    </citation>
    <scope>IDENTIFICATION</scope>
</reference>
<name>A0A8C4R5C1_EPTBU</name>